<accession>A0A810N892</accession>
<evidence type="ECO:0000256" key="4">
    <source>
        <dbReference type="PROSITE-ProRule" id="PRU01091"/>
    </source>
</evidence>
<dbReference type="SUPFAM" id="SSF48452">
    <property type="entry name" value="TPR-like"/>
    <property type="match status" value="3"/>
</dbReference>
<dbReference type="InterPro" id="IPR001867">
    <property type="entry name" value="OmpR/PhoB-type_DNA-bd"/>
</dbReference>
<keyword evidence="3" id="KW-0802">TPR repeat</keyword>
<dbReference type="SMART" id="SM00862">
    <property type="entry name" value="Trans_reg_C"/>
    <property type="match status" value="1"/>
</dbReference>
<dbReference type="PANTHER" id="PTHR47691">
    <property type="entry name" value="REGULATOR-RELATED"/>
    <property type="match status" value="1"/>
</dbReference>
<dbReference type="Proteomes" id="UP000680866">
    <property type="component" value="Chromosome"/>
</dbReference>
<evidence type="ECO:0000256" key="3">
    <source>
        <dbReference type="PROSITE-ProRule" id="PRU00339"/>
    </source>
</evidence>
<dbReference type="InterPro" id="IPR005158">
    <property type="entry name" value="BTAD"/>
</dbReference>
<dbReference type="SUPFAM" id="SSF52540">
    <property type="entry name" value="P-loop containing nucleoside triphosphate hydrolases"/>
    <property type="match status" value="1"/>
</dbReference>
<proteinExistence type="inferred from homology"/>
<dbReference type="InterPro" id="IPR011990">
    <property type="entry name" value="TPR-like_helical_dom_sf"/>
</dbReference>
<dbReference type="InterPro" id="IPR036388">
    <property type="entry name" value="WH-like_DNA-bd_sf"/>
</dbReference>
<dbReference type="PANTHER" id="PTHR47691:SF3">
    <property type="entry name" value="HTH-TYPE TRANSCRIPTIONAL REGULATOR RV0890C-RELATED"/>
    <property type="match status" value="1"/>
</dbReference>
<dbReference type="RefSeq" id="WP_212817284.1">
    <property type="nucleotide sequence ID" value="NZ_AP023359.1"/>
</dbReference>
<dbReference type="SUPFAM" id="SSF46894">
    <property type="entry name" value="C-terminal effector domain of the bipartite response regulators"/>
    <property type="match status" value="1"/>
</dbReference>
<evidence type="ECO:0000259" key="5">
    <source>
        <dbReference type="PROSITE" id="PS51755"/>
    </source>
</evidence>
<dbReference type="GO" id="GO:0006355">
    <property type="term" value="P:regulation of DNA-templated transcription"/>
    <property type="evidence" value="ECO:0007669"/>
    <property type="project" value="InterPro"/>
</dbReference>
<reference evidence="6" key="1">
    <citation type="submission" date="2020-08" db="EMBL/GenBank/DDBJ databases">
        <title>Whole genome shotgun sequence of Polymorphospora rubra NBRC 101157.</title>
        <authorList>
            <person name="Komaki H."/>
            <person name="Tamura T."/>
        </authorList>
    </citation>
    <scope>NUCLEOTIDE SEQUENCE</scope>
    <source>
        <strain evidence="6">NBRC 101157</strain>
    </source>
</reference>
<feature type="domain" description="OmpR/PhoB-type" evidence="5">
    <location>
        <begin position="1"/>
        <end position="92"/>
    </location>
</feature>
<evidence type="ECO:0000256" key="2">
    <source>
        <dbReference type="ARBA" id="ARBA00023125"/>
    </source>
</evidence>
<feature type="DNA-binding region" description="OmpR/PhoB-type" evidence="4">
    <location>
        <begin position="1"/>
        <end position="92"/>
    </location>
</feature>
<dbReference type="Gene3D" id="1.25.40.10">
    <property type="entry name" value="Tetratricopeptide repeat domain"/>
    <property type="match status" value="2"/>
</dbReference>
<dbReference type="PROSITE" id="PS50005">
    <property type="entry name" value="TPR"/>
    <property type="match status" value="1"/>
</dbReference>
<dbReference type="GO" id="GO:0043531">
    <property type="term" value="F:ADP binding"/>
    <property type="evidence" value="ECO:0007669"/>
    <property type="project" value="InterPro"/>
</dbReference>
<dbReference type="SMART" id="SM01043">
    <property type="entry name" value="BTAD"/>
    <property type="match status" value="1"/>
</dbReference>
<comment type="similarity">
    <text evidence="1">Belongs to the AfsR/DnrI/RedD regulatory family.</text>
</comment>
<dbReference type="PROSITE" id="PS51755">
    <property type="entry name" value="OMPR_PHOB"/>
    <property type="match status" value="1"/>
</dbReference>
<dbReference type="Pfam" id="PF13191">
    <property type="entry name" value="AAA_16"/>
    <property type="match status" value="1"/>
</dbReference>
<feature type="repeat" description="TPR" evidence="3">
    <location>
        <begin position="743"/>
        <end position="776"/>
    </location>
</feature>
<evidence type="ECO:0000313" key="7">
    <source>
        <dbReference type="Proteomes" id="UP000680866"/>
    </source>
</evidence>
<keyword evidence="7" id="KW-1185">Reference proteome</keyword>
<organism evidence="6 7">
    <name type="scientific">Polymorphospora rubra</name>
    <dbReference type="NCBI Taxonomy" id="338584"/>
    <lineage>
        <taxon>Bacteria</taxon>
        <taxon>Bacillati</taxon>
        <taxon>Actinomycetota</taxon>
        <taxon>Actinomycetes</taxon>
        <taxon>Micromonosporales</taxon>
        <taxon>Micromonosporaceae</taxon>
        <taxon>Polymorphospora</taxon>
    </lineage>
</organism>
<dbReference type="PRINTS" id="PR00364">
    <property type="entry name" value="DISEASERSIST"/>
</dbReference>
<dbReference type="GO" id="GO:0003677">
    <property type="term" value="F:DNA binding"/>
    <property type="evidence" value="ECO:0007669"/>
    <property type="project" value="UniProtKB-UniRule"/>
</dbReference>
<evidence type="ECO:0000313" key="6">
    <source>
        <dbReference type="EMBL" id="BCJ68008.1"/>
    </source>
</evidence>
<dbReference type="AlphaFoldDB" id="A0A810N892"/>
<sequence length="953" mass="103478">MEDRLRFGLLGPVQAWAGDRPVVLGPPMQRAVLAALLLHANRVTSVDELVDLLWDAGPPRTARKNVQLYVWRLRKLLGDRLVSSPPGYRIAVDPADLDVARFEDLLRAARTEVRAGRSEQAGGLYRSALDLWRGEPLADVAGIGTFGAGAARLDRSRLTAYEEYIDVELDLDRHHAVLPLLDDLVTRYSLHERFAEQQVTTLHHLGRRGAAVDAYLRCRRALADELGLRPGPVLQRLGELARGSADPPVPGPREPALRELPHTVAAFVGRQRELAVLRERLTDRPGPAIPLCVVTGPAGVGKSALAIRAAHQVADAFPDGQLYADLRGATAGLRPAAPIDVLGRFLRVLGVADNAVPTEVAEASARLRSLLADRRLLLVLDNAHDAAQVRPLIPAGTRCAVLVTSRRNLIDVDGASHLELDVLADADAVELLVRLAGSHRVAAEADTAALLVRRLGGLPLAIRIAGARLAARPNWTLATLADRLHDERRRLHELRLGDIAVRTSFLVSYQHLADPMATRLFRLLGAVDGPDVTAPVAAVLLDVDPPQALDALDELVDARLLDETAAGRYAMHDLIRLFARERANDEPPAERDAAVDRMLAHHLDLTRHALGLLRPGTRTPPITGPPRFADADTALAWLTIERTNLVAATVQAAGSAAHARRGADLADSLYLFFEMSGHVADWLTVDRAGIDAAVRLNDQVTEARLRHDLAAAYFYLHRPDEAARHLEHSLLISRAAGDDEGRARALNQFGVLHGMAGDYERAAEFFKDSLRLRRKLGDERSCAAAQGNIGMAYRLAGRLEESVRHCRAAASLARRAAAPEVEVNALGNLGEVQCMLGRYSSALRYLRRSLAIAGVPANERNRGSIMGTLADAYLGTGRPGPAIKYAELAVDAMRRADFRHGEALALRRAGRILCAHGDPGRGVEQLRLALALFTDLKLPEAAEVRAELRAARP</sequence>
<dbReference type="Gene3D" id="1.10.10.10">
    <property type="entry name" value="Winged helix-like DNA-binding domain superfamily/Winged helix DNA-binding domain"/>
    <property type="match status" value="1"/>
</dbReference>
<name>A0A810N892_9ACTN</name>
<dbReference type="EMBL" id="AP023359">
    <property type="protein sequence ID" value="BCJ68008.1"/>
    <property type="molecule type" value="Genomic_DNA"/>
</dbReference>
<dbReference type="GO" id="GO:0000160">
    <property type="term" value="P:phosphorelay signal transduction system"/>
    <property type="evidence" value="ECO:0007669"/>
    <property type="project" value="InterPro"/>
</dbReference>
<dbReference type="SMART" id="SM00028">
    <property type="entry name" value="TPR"/>
    <property type="match status" value="5"/>
</dbReference>
<dbReference type="Pfam" id="PF00486">
    <property type="entry name" value="Trans_reg_C"/>
    <property type="match status" value="1"/>
</dbReference>
<gene>
    <name evidence="6" type="primary">afsR_2</name>
    <name evidence="6" type="ORF">Prubr_50290</name>
</gene>
<dbReference type="KEGG" id="pry:Prubr_50290"/>
<dbReference type="InterPro" id="IPR016032">
    <property type="entry name" value="Sig_transdc_resp-reg_C-effctor"/>
</dbReference>
<evidence type="ECO:0000256" key="1">
    <source>
        <dbReference type="ARBA" id="ARBA00005820"/>
    </source>
</evidence>
<dbReference type="Pfam" id="PF13424">
    <property type="entry name" value="TPR_12"/>
    <property type="match status" value="2"/>
</dbReference>
<dbReference type="InterPro" id="IPR027417">
    <property type="entry name" value="P-loop_NTPase"/>
</dbReference>
<dbReference type="InterPro" id="IPR019734">
    <property type="entry name" value="TPR_rpt"/>
</dbReference>
<dbReference type="InterPro" id="IPR041664">
    <property type="entry name" value="AAA_16"/>
</dbReference>
<dbReference type="CDD" id="cd15831">
    <property type="entry name" value="BTAD"/>
    <property type="match status" value="1"/>
</dbReference>
<dbReference type="Pfam" id="PF03704">
    <property type="entry name" value="BTAD"/>
    <property type="match status" value="1"/>
</dbReference>
<protein>
    <submittedName>
        <fullName evidence="6">Regulatory protein AfsR</fullName>
    </submittedName>
</protein>
<keyword evidence="2 4" id="KW-0238">DNA-binding</keyword>